<evidence type="ECO:0000313" key="3">
    <source>
        <dbReference type="EMBL" id="MFC5405886.1"/>
    </source>
</evidence>
<dbReference type="InterPro" id="IPR019758">
    <property type="entry name" value="Pept_S26A_signal_pept_1_CS"/>
</dbReference>
<protein>
    <submittedName>
        <fullName evidence="3">S26 family signal peptidase</fullName>
    </submittedName>
</protein>
<evidence type="ECO:0000259" key="2">
    <source>
        <dbReference type="Pfam" id="PF10502"/>
    </source>
</evidence>
<dbReference type="RefSeq" id="WP_378138535.1">
    <property type="nucleotide sequence ID" value="NZ_JBHSMI010000052.1"/>
</dbReference>
<dbReference type="InterPro" id="IPR019533">
    <property type="entry name" value="Peptidase_S26"/>
</dbReference>
<organism evidence="3 4">
    <name type="scientific">Cohnella soli</name>
    <dbReference type="NCBI Taxonomy" id="425005"/>
    <lineage>
        <taxon>Bacteria</taxon>
        <taxon>Bacillati</taxon>
        <taxon>Bacillota</taxon>
        <taxon>Bacilli</taxon>
        <taxon>Bacillales</taxon>
        <taxon>Paenibacillaceae</taxon>
        <taxon>Cohnella</taxon>
    </lineage>
</organism>
<accession>A0ABW0I0E0</accession>
<sequence>MQLTKNEYYVIGDNVDNSNDSRVYGPIKFNQMIGKVTKILHAD</sequence>
<keyword evidence="1" id="KW-0378">Hydrolase</keyword>
<dbReference type="Proteomes" id="UP001596113">
    <property type="component" value="Unassembled WGS sequence"/>
</dbReference>
<evidence type="ECO:0000256" key="1">
    <source>
        <dbReference type="ARBA" id="ARBA00022801"/>
    </source>
</evidence>
<name>A0ABW0I0E0_9BACL</name>
<dbReference type="SUPFAM" id="SSF51306">
    <property type="entry name" value="LexA/Signal peptidase"/>
    <property type="match status" value="1"/>
</dbReference>
<dbReference type="Gene3D" id="2.10.109.10">
    <property type="entry name" value="Umud Fragment, subunit A"/>
    <property type="match status" value="1"/>
</dbReference>
<proteinExistence type="predicted"/>
<reference evidence="4" key="1">
    <citation type="journal article" date="2019" name="Int. J. Syst. Evol. Microbiol.">
        <title>The Global Catalogue of Microorganisms (GCM) 10K type strain sequencing project: providing services to taxonomists for standard genome sequencing and annotation.</title>
        <authorList>
            <consortium name="The Broad Institute Genomics Platform"/>
            <consortium name="The Broad Institute Genome Sequencing Center for Infectious Disease"/>
            <person name="Wu L."/>
            <person name="Ma J."/>
        </authorList>
    </citation>
    <scope>NUCLEOTIDE SEQUENCE [LARGE SCALE GENOMIC DNA]</scope>
    <source>
        <strain evidence="4">CGMCC 1.18575</strain>
    </source>
</reference>
<keyword evidence="4" id="KW-1185">Reference proteome</keyword>
<feature type="domain" description="Peptidase S26" evidence="2">
    <location>
        <begin position="3"/>
        <end position="37"/>
    </location>
</feature>
<comment type="caution">
    <text evidence="3">The sequence shown here is derived from an EMBL/GenBank/DDBJ whole genome shotgun (WGS) entry which is preliminary data.</text>
</comment>
<dbReference type="PROSITE" id="PS00761">
    <property type="entry name" value="SPASE_I_3"/>
    <property type="match status" value="1"/>
</dbReference>
<dbReference type="CDD" id="cd06530">
    <property type="entry name" value="S26_SPase_I"/>
    <property type="match status" value="1"/>
</dbReference>
<gene>
    <name evidence="3" type="ORF">ACFPOF_24360</name>
</gene>
<dbReference type="Pfam" id="PF10502">
    <property type="entry name" value="Peptidase_S26"/>
    <property type="match status" value="1"/>
</dbReference>
<evidence type="ECO:0000313" key="4">
    <source>
        <dbReference type="Proteomes" id="UP001596113"/>
    </source>
</evidence>
<dbReference type="EMBL" id="JBHSMI010000052">
    <property type="protein sequence ID" value="MFC5405886.1"/>
    <property type="molecule type" value="Genomic_DNA"/>
</dbReference>
<dbReference type="InterPro" id="IPR036286">
    <property type="entry name" value="LexA/Signal_pep-like_sf"/>
</dbReference>